<reference evidence="2" key="1">
    <citation type="submission" date="2021-06" db="EMBL/GenBank/DDBJ databases">
        <authorList>
            <person name="Huq M.A."/>
        </authorList>
    </citation>
    <scope>NUCLEOTIDE SEQUENCE</scope>
    <source>
        <strain evidence="2">MAH-26</strain>
    </source>
</reference>
<feature type="signal peptide" evidence="1">
    <location>
        <begin position="1"/>
        <end position="20"/>
    </location>
</feature>
<dbReference type="AlphaFoldDB" id="A0A9E2S6W9"/>
<sequence>MKKFIIALACIVFGYSYSFAQQKTPAAQKGYYSIGNNAQKLEKPQPVVTSGNHNVGKGYYSINEKARTSKTPVITIGTASPATKGYYSIGDNHRKLGAATVIANAEYATQEYAIH</sequence>
<proteinExistence type="predicted"/>
<keyword evidence="1" id="KW-0732">Signal</keyword>
<evidence type="ECO:0000256" key="1">
    <source>
        <dbReference type="SAM" id="SignalP"/>
    </source>
</evidence>
<organism evidence="2 3">
    <name type="scientific">Pinibacter aurantiacus</name>
    <dbReference type="NCBI Taxonomy" id="2851599"/>
    <lineage>
        <taxon>Bacteria</taxon>
        <taxon>Pseudomonadati</taxon>
        <taxon>Bacteroidota</taxon>
        <taxon>Chitinophagia</taxon>
        <taxon>Chitinophagales</taxon>
        <taxon>Chitinophagaceae</taxon>
        <taxon>Pinibacter</taxon>
    </lineage>
</organism>
<name>A0A9E2S6W9_9BACT</name>
<dbReference type="Proteomes" id="UP000812270">
    <property type="component" value="Unassembled WGS sequence"/>
</dbReference>
<feature type="chain" id="PRO_5039000139" evidence="1">
    <location>
        <begin position="21"/>
        <end position="115"/>
    </location>
</feature>
<dbReference type="EMBL" id="JAHSPG010000001">
    <property type="protein sequence ID" value="MBV4355829.1"/>
    <property type="molecule type" value="Genomic_DNA"/>
</dbReference>
<accession>A0A9E2S6W9</accession>
<gene>
    <name evidence="2" type="ORF">KTO63_01625</name>
</gene>
<protein>
    <submittedName>
        <fullName evidence="2">Uncharacterized protein</fullName>
    </submittedName>
</protein>
<keyword evidence="3" id="KW-1185">Reference proteome</keyword>
<evidence type="ECO:0000313" key="3">
    <source>
        <dbReference type="Proteomes" id="UP000812270"/>
    </source>
</evidence>
<evidence type="ECO:0000313" key="2">
    <source>
        <dbReference type="EMBL" id="MBV4355829.1"/>
    </source>
</evidence>
<comment type="caution">
    <text evidence="2">The sequence shown here is derived from an EMBL/GenBank/DDBJ whole genome shotgun (WGS) entry which is preliminary data.</text>
</comment>
<dbReference type="RefSeq" id="WP_217789374.1">
    <property type="nucleotide sequence ID" value="NZ_JAHSPG010000001.1"/>
</dbReference>